<proteinExistence type="predicted"/>
<comment type="caution">
    <text evidence="2">The sequence shown here is derived from an EMBL/GenBank/DDBJ whole genome shotgun (WGS) entry which is preliminary data.</text>
</comment>
<accession>A0ABR0A5Y3</accession>
<evidence type="ECO:0000313" key="2">
    <source>
        <dbReference type="EMBL" id="KAK4020541.1"/>
    </source>
</evidence>
<gene>
    <name evidence="2" type="ORF">OUZ56_002506</name>
</gene>
<protein>
    <submittedName>
        <fullName evidence="2">Uncharacterized protein</fullName>
    </submittedName>
</protein>
<keyword evidence="1" id="KW-0812">Transmembrane</keyword>
<keyword evidence="1" id="KW-0472">Membrane</keyword>
<evidence type="ECO:0000313" key="3">
    <source>
        <dbReference type="Proteomes" id="UP001234178"/>
    </source>
</evidence>
<dbReference type="EMBL" id="JAOYFB010000036">
    <property type="protein sequence ID" value="KAK4020541.1"/>
    <property type="molecule type" value="Genomic_DNA"/>
</dbReference>
<evidence type="ECO:0000256" key="1">
    <source>
        <dbReference type="SAM" id="Phobius"/>
    </source>
</evidence>
<feature type="transmembrane region" description="Helical" evidence="1">
    <location>
        <begin position="12"/>
        <end position="38"/>
    </location>
</feature>
<keyword evidence="1" id="KW-1133">Transmembrane helix</keyword>
<organism evidence="2 3">
    <name type="scientific">Daphnia magna</name>
    <dbReference type="NCBI Taxonomy" id="35525"/>
    <lineage>
        <taxon>Eukaryota</taxon>
        <taxon>Metazoa</taxon>
        <taxon>Ecdysozoa</taxon>
        <taxon>Arthropoda</taxon>
        <taxon>Crustacea</taxon>
        <taxon>Branchiopoda</taxon>
        <taxon>Diplostraca</taxon>
        <taxon>Cladocera</taxon>
        <taxon>Anomopoda</taxon>
        <taxon>Daphniidae</taxon>
        <taxon>Daphnia</taxon>
    </lineage>
</organism>
<sequence length="159" mass="18322">MTLLKQDYRLLLYVLFLHSHTFTEILIFLKFLISLSVLASAKIRNSFSGVQVQEKLRSKLGGESLGGVRRWHVQTTAVKRWLLLAYYLPSHNVAQDWWIVPRDVIALRECGEGLDQNRKTKRSLSGGRLCGQKRSHVLHWLDQNKTLNSPTNIRNVNVT</sequence>
<dbReference type="Proteomes" id="UP001234178">
    <property type="component" value="Unassembled WGS sequence"/>
</dbReference>
<reference evidence="2 3" key="1">
    <citation type="journal article" date="2023" name="Nucleic Acids Res.">
        <title>The hologenome of Daphnia magna reveals possible DNA methylation and microbiome-mediated evolution of the host genome.</title>
        <authorList>
            <person name="Chaturvedi A."/>
            <person name="Li X."/>
            <person name="Dhandapani V."/>
            <person name="Marshall H."/>
            <person name="Kissane S."/>
            <person name="Cuenca-Cambronero M."/>
            <person name="Asole G."/>
            <person name="Calvet F."/>
            <person name="Ruiz-Romero M."/>
            <person name="Marangio P."/>
            <person name="Guigo R."/>
            <person name="Rago D."/>
            <person name="Mirbahai L."/>
            <person name="Eastwood N."/>
            <person name="Colbourne J.K."/>
            <person name="Zhou J."/>
            <person name="Mallon E."/>
            <person name="Orsini L."/>
        </authorList>
    </citation>
    <scope>NUCLEOTIDE SEQUENCE [LARGE SCALE GENOMIC DNA]</scope>
    <source>
        <strain evidence="2">LRV0_1</strain>
    </source>
</reference>
<name>A0ABR0A5Y3_9CRUS</name>
<keyword evidence="3" id="KW-1185">Reference proteome</keyword>